<organism evidence="4 5">
    <name type="scientific">Nocardioides soli</name>
    <dbReference type="NCBI Taxonomy" id="1036020"/>
    <lineage>
        <taxon>Bacteria</taxon>
        <taxon>Bacillati</taxon>
        <taxon>Actinomycetota</taxon>
        <taxon>Actinomycetes</taxon>
        <taxon>Propionibacteriales</taxon>
        <taxon>Nocardioidaceae</taxon>
        <taxon>Nocardioides</taxon>
    </lineage>
</organism>
<dbReference type="AlphaFoldDB" id="A0A7W4Z006"/>
<dbReference type="InterPro" id="IPR000182">
    <property type="entry name" value="GNAT_dom"/>
</dbReference>
<feature type="domain" description="N-acetyltransferase" evidence="3">
    <location>
        <begin position="6"/>
        <end position="160"/>
    </location>
</feature>
<keyword evidence="2" id="KW-0012">Acyltransferase</keyword>
<evidence type="ECO:0000259" key="3">
    <source>
        <dbReference type="PROSITE" id="PS51186"/>
    </source>
</evidence>
<evidence type="ECO:0000256" key="2">
    <source>
        <dbReference type="ARBA" id="ARBA00023315"/>
    </source>
</evidence>
<dbReference type="Proteomes" id="UP000589626">
    <property type="component" value="Unassembled WGS sequence"/>
</dbReference>
<protein>
    <submittedName>
        <fullName evidence="4">GNAT superfamily N-acetyltransferase</fullName>
    </submittedName>
</protein>
<dbReference type="EMBL" id="JACHWR010000001">
    <property type="protein sequence ID" value="MBB3040276.1"/>
    <property type="molecule type" value="Genomic_DNA"/>
</dbReference>
<dbReference type="CDD" id="cd04301">
    <property type="entry name" value="NAT_SF"/>
    <property type="match status" value="1"/>
</dbReference>
<evidence type="ECO:0000313" key="4">
    <source>
        <dbReference type="EMBL" id="MBB3040276.1"/>
    </source>
</evidence>
<evidence type="ECO:0000256" key="1">
    <source>
        <dbReference type="ARBA" id="ARBA00022679"/>
    </source>
</evidence>
<dbReference type="GO" id="GO:0016747">
    <property type="term" value="F:acyltransferase activity, transferring groups other than amino-acyl groups"/>
    <property type="evidence" value="ECO:0007669"/>
    <property type="project" value="InterPro"/>
</dbReference>
<dbReference type="SUPFAM" id="SSF55729">
    <property type="entry name" value="Acyl-CoA N-acyltransferases (Nat)"/>
    <property type="match status" value="1"/>
</dbReference>
<dbReference type="RefSeq" id="WP_183590326.1">
    <property type="nucleotide sequence ID" value="NZ_JACHWR010000001.1"/>
</dbReference>
<gene>
    <name evidence="4" type="ORF">FHU40_000077</name>
</gene>
<comment type="caution">
    <text evidence="4">The sequence shown here is derived from an EMBL/GenBank/DDBJ whole genome shotgun (WGS) entry which is preliminary data.</text>
</comment>
<dbReference type="Pfam" id="PF00583">
    <property type="entry name" value="Acetyltransf_1"/>
    <property type="match status" value="1"/>
</dbReference>
<dbReference type="PROSITE" id="PS51186">
    <property type="entry name" value="GNAT"/>
    <property type="match status" value="1"/>
</dbReference>
<dbReference type="Gene3D" id="3.40.630.30">
    <property type="match status" value="1"/>
</dbReference>
<accession>A0A7W4Z006</accession>
<keyword evidence="1 4" id="KW-0808">Transferase</keyword>
<reference evidence="4 5" key="1">
    <citation type="submission" date="2020-08" db="EMBL/GenBank/DDBJ databases">
        <title>Sequencing the genomes of 1000 actinobacteria strains.</title>
        <authorList>
            <person name="Klenk H.-P."/>
        </authorList>
    </citation>
    <scope>NUCLEOTIDE SEQUENCE [LARGE SCALE GENOMIC DNA]</scope>
    <source>
        <strain evidence="4 5">DSM 105498</strain>
    </source>
</reference>
<dbReference type="PANTHER" id="PTHR43877:SF1">
    <property type="entry name" value="ACETYLTRANSFERASE"/>
    <property type="match status" value="1"/>
</dbReference>
<dbReference type="InterPro" id="IPR016181">
    <property type="entry name" value="Acyl_CoA_acyltransferase"/>
</dbReference>
<keyword evidence="5" id="KW-1185">Reference proteome</keyword>
<dbReference type="InterPro" id="IPR050832">
    <property type="entry name" value="Bact_Acetyltransf"/>
</dbReference>
<sequence>MSRLLVSLRSVTPEDAAHLAEVWGDVIRRAGPEDQVADMEAVIAMVLDSDDQRIVVAEYDGEFAGAVHLERTTMSALNLEPVVRALSPHVLVAHRRRGVGTALMEAAVAWAEELGIAHVATAAVAGSRDANRFMARIALGPYAVLRVATTHAVRGRLSAHRRPAAAGGRQLTQVLAARRSLRRSRAGAEG</sequence>
<evidence type="ECO:0000313" key="5">
    <source>
        <dbReference type="Proteomes" id="UP000589626"/>
    </source>
</evidence>
<proteinExistence type="predicted"/>
<name>A0A7W4Z006_9ACTN</name>
<dbReference type="PANTHER" id="PTHR43877">
    <property type="entry name" value="AMINOALKYLPHOSPHONATE N-ACETYLTRANSFERASE-RELATED-RELATED"/>
    <property type="match status" value="1"/>
</dbReference>